<keyword evidence="4 6" id="KW-0378">Hydrolase</keyword>
<dbReference type="GO" id="GO:0008855">
    <property type="term" value="F:exodeoxyribonuclease VII activity"/>
    <property type="evidence" value="ECO:0007669"/>
    <property type="project" value="UniProtKB-UniRule"/>
</dbReference>
<comment type="similarity">
    <text evidence="1 6">Belongs to the XseB family.</text>
</comment>
<comment type="subcellular location">
    <subcellularLocation>
        <location evidence="6">Cytoplasm</location>
    </subcellularLocation>
</comment>
<dbReference type="GO" id="GO:0005829">
    <property type="term" value="C:cytosol"/>
    <property type="evidence" value="ECO:0007669"/>
    <property type="project" value="TreeGrafter"/>
</dbReference>
<comment type="catalytic activity">
    <reaction evidence="6">
        <text>Exonucleolytic cleavage in either 5'- to 3'- or 3'- to 5'-direction to yield nucleoside 5'-phosphates.</text>
        <dbReference type="EC" id="3.1.11.6"/>
    </reaction>
</comment>
<evidence type="ECO:0000313" key="7">
    <source>
        <dbReference type="EMBL" id="MBT2988619.1"/>
    </source>
</evidence>
<comment type="function">
    <text evidence="6">Bidirectionally degrades single-stranded DNA into large acid-insoluble oligonucleotides, which are then degraded further into small acid-soluble oligonucleotides.</text>
</comment>
<keyword evidence="5 6" id="KW-0269">Exonuclease</keyword>
<evidence type="ECO:0000256" key="5">
    <source>
        <dbReference type="ARBA" id="ARBA00022839"/>
    </source>
</evidence>
<sequence length="79" mass="8904">MPRKQKTPSFEEAMKELEALVESLEQGDLSLEESLKSFERGVALTRICQTSLQDAEQKVRMLNGNTQASDLIPFSDDDE</sequence>
<dbReference type="NCBIfam" id="TIGR01280">
    <property type="entry name" value="xseB"/>
    <property type="match status" value="1"/>
</dbReference>
<dbReference type="AlphaFoldDB" id="A0A944M7G3"/>
<protein>
    <recommendedName>
        <fullName evidence="6">Exodeoxyribonuclease 7 small subunit</fullName>
        <ecNumber evidence="6">3.1.11.6</ecNumber>
    </recommendedName>
    <alternativeName>
        <fullName evidence="6">Exodeoxyribonuclease VII small subunit</fullName>
        <shortName evidence="6">Exonuclease VII small subunit</shortName>
    </alternativeName>
</protein>
<evidence type="ECO:0000256" key="2">
    <source>
        <dbReference type="ARBA" id="ARBA00022490"/>
    </source>
</evidence>
<dbReference type="HAMAP" id="MF_00337">
    <property type="entry name" value="Exonuc_7_S"/>
    <property type="match status" value="1"/>
</dbReference>
<dbReference type="Gene3D" id="1.10.287.1040">
    <property type="entry name" value="Exonuclease VII, small subunit"/>
    <property type="match status" value="1"/>
</dbReference>
<keyword evidence="3 6" id="KW-0540">Nuclease</keyword>
<evidence type="ECO:0000256" key="4">
    <source>
        <dbReference type="ARBA" id="ARBA00022801"/>
    </source>
</evidence>
<dbReference type="PIRSF" id="PIRSF006488">
    <property type="entry name" value="Exonuc_VII_S"/>
    <property type="match status" value="1"/>
</dbReference>
<evidence type="ECO:0000313" key="8">
    <source>
        <dbReference type="Proteomes" id="UP000770889"/>
    </source>
</evidence>
<dbReference type="Pfam" id="PF02609">
    <property type="entry name" value="Exonuc_VII_S"/>
    <property type="match status" value="1"/>
</dbReference>
<proteinExistence type="inferred from homology"/>
<dbReference type="NCBIfam" id="NF002140">
    <property type="entry name" value="PRK00977.1-4"/>
    <property type="match status" value="1"/>
</dbReference>
<comment type="caution">
    <text evidence="7">The sequence shown here is derived from an EMBL/GenBank/DDBJ whole genome shotgun (WGS) entry which is preliminary data.</text>
</comment>
<dbReference type="InterPro" id="IPR003761">
    <property type="entry name" value="Exonuc_VII_S"/>
</dbReference>
<name>A0A944M7G3_9GAMM</name>
<dbReference type="GO" id="GO:0009318">
    <property type="term" value="C:exodeoxyribonuclease VII complex"/>
    <property type="evidence" value="ECO:0007669"/>
    <property type="project" value="UniProtKB-UniRule"/>
</dbReference>
<dbReference type="GO" id="GO:0006308">
    <property type="term" value="P:DNA catabolic process"/>
    <property type="evidence" value="ECO:0007669"/>
    <property type="project" value="UniProtKB-UniRule"/>
</dbReference>
<evidence type="ECO:0000256" key="3">
    <source>
        <dbReference type="ARBA" id="ARBA00022722"/>
    </source>
</evidence>
<dbReference type="PANTHER" id="PTHR34137:SF1">
    <property type="entry name" value="EXODEOXYRIBONUCLEASE 7 SMALL SUBUNIT"/>
    <property type="match status" value="1"/>
</dbReference>
<dbReference type="Proteomes" id="UP000770889">
    <property type="component" value="Unassembled WGS sequence"/>
</dbReference>
<dbReference type="SUPFAM" id="SSF116842">
    <property type="entry name" value="XseB-like"/>
    <property type="match status" value="1"/>
</dbReference>
<dbReference type="InterPro" id="IPR037004">
    <property type="entry name" value="Exonuc_VII_ssu_sf"/>
</dbReference>
<keyword evidence="2 6" id="KW-0963">Cytoplasm</keyword>
<comment type="subunit">
    <text evidence="6">Heterooligomer composed of large and small subunits.</text>
</comment>
<gene>
    <name evidence="6" type="primary">xseB</name>
    <name evidence="7" type="ORF">KME65_06610</name>
</gene>
<dbReference type="EMBL" id="JAHHGM010000005">
    <property type="protein sequence ID" value="MBT2988619.1"/>
    <property type="molecule type" value="Genomic_DNA"/>
</dbReference>
<dbReference type="EC" id="3.1.11.6" evidence="6"/>
<accession>A0A944M7G3</accession>
<dbReference type="PANTHER" id="PTHR34137">
    <property type="entry name" value="EXODEOXYRIBONUCLEASE 7 SMALL SUBUNIT"/>
    <property type="match status" value="1"/>
</dbReference>
<organism evidence="7 8">
    <name type="scientific">Candidatus Thiodiazotropha taylori</name>
    <dbReference type="NCBI Taxonomy" id="2792791"/>
    <lineage>
        <taxon>Bacteria</taxon>
        <taxon>Pseudomonadati</taxon>
        <taxon>Pseudomonadota</taxon>
        <taxon>Gammaproteobacteria</taxon>
        <taxon>Chromatiales</taxon>
        <taxon>Sedimenticolaceae</taxon>
        <taxon>Candidatus Thiodiazotropha</taxon>
    </lineage>
</organism>
<reference evidence="7 8" key="1">
    <citation type="submission" date="2021-05" db="EMBL/GenBank/DDBJ databases">
        <title>Genetic and Functional Diversity in Clade A Lucinid endosymbionts from the Bahamas.</title>
        <authorList>
            <person name="Giani N.M."/>
            <person name="Engel A.S."/>
            <person name="Campbell B.J."/>
        </authorList>
    </citation>
    <scope>NUCLEOTIDE SEQUENCE [LARGE SCALE GENOMIC DNA]</scope>
    <source>
        <strain evidence="7">LUC16012Gg_MoonRockCtena</strain>
    </source>
</reference>
<evidence type="ECO:0000256" key="6">
    <source>
        <dbReference type="HAMAP-Rule" id="MF_00337"/>
    </source>
</evidence>
<evidence type="ECO:0000256" key="1">
    <source>
        <dbReference type="ARBA" id="ARBA00009998"/>
    </source>
</evidence>